<dbReference type="NCBIfam" id="TIGR01292">
    <property type="entry name" value="TRX_reduct"/>
    <property type="match status" value="1"/>
</dbReference>
<keyword evidence="5" id="KW-1015">Disulfide bond</keyword>
<dbReference type="GO" id="GO:0005737">
    <property type="term" value="C:cytoplasm"/>
    <property type="evidence" value="ECO:0007669"/>
    <property type="project" value="InterPro"/>
</dbReference>
<organism evidence="10 11">
    <name type="scientific">Granulicella rosea</name>
    <dbReference type="NCBI Taxonomy" id="474952"/>
    <lineage>
        <taxon>Bacteria</taxon>
        <taxon>Pseudomonadati</taxon>
        <taxon>Acidobacteriota</taxon>
        <taxon>Terriglobia</taxon>
        <taxon>Terriglobales</taxon>
        <taxon>Acidobacteriaceae</taxon>
        <taxon>Granulicella</taxon>
    </lineage>
</organism>
<evidence type="ECO:0000256" key="1">
    <source>
        <dbReference type="ARBA" id="ARBA00009333"/>
    </source>
</evidence>
<evidence type="ECO:0000256" key="8">
    <source>
        <dbReference type="RuleBase" id="RU003881"/>
    </source>
</evidence>
<evidence type="ECO:0000313" key="10">
    <source>
        <dbReference type="EMBL" id="SNT27324.1"/>
    </source>
</evidence>
<protein>
    <recommendedName>
        <fullName evidence="7">Thioredoxin reductase</fullName>
        <ecNumber evidence="7">1.8.1.9</ecNumber>
    </recommendedName>
</protein>
<dbReference type="EMBL" id="FZOU01000006">
    <property type="protein sequence ID" value="SNT27324.1"/>
    <property type="molecule type" value="Genomic_DNA"/>
</dbReference>
<feature type="domain" description="FAD/NAD(P)-binding" evidence="9">
    <location>
        <begin position="19"/>
        <end position="312"/>
    </location>
</feature>
<proteinExistence type="inferred from homology"/>
<dbReference type="PRINTS" id="PR00368">
    <property type="entry name" value="FADPNR"/>
</dbReference>
<dbReference type="GO" id="GO:0004791">
    <property type="term" value="F:thioredoxin-disulfide reductase (NADPH) activity"/>
    <property type="evidence" value="ECO:0007669"/>
    <property type="project" value="UniProtKB-UniRule"/>
</dbReference>
<dbReference type="InterPro" id="IPR050097">
    <property type="entry name" value="Ferredoxin-NADP_redctase_2"/>
</dbReference>
<keyword evidence="3 7" id="KW-0274">FAD</keyword>
<dbReference type="PANTHER" id="PTHR48105">
    <property type="entry name" value="THIOREDOXIN REDUCTASE 1-RELATED-RELATED"/>
    <property type="match status" value="1"/>
</dbReference>
<dbReference type="InterPro" id="IPR023753">
    <property type="entry name" value="FAD/NAD-binding_dom"/>
</dbReference>
<evidence type="ECO:0000256" key="6">
    <source>
        <dbReference type="ARBA" id="ARBA00023284"/>
    </source>
</evidence>
<dbReference type="OrthoDB" id="9806179at2"/>
<dbReference type="PROSITE" id="PS00573">
    <property type="entry name" value="PYRIDINE_REDOX_2"/>
    <property type="match status" value="1"/>
</dbReference>
<evidence type="ECO:0000256" key="4">
    <source>
        <dbReference type="ARBA" id="ARBA00023002"/>
    </source>
</evidence>
<keyword evidence="11" id="KW-1185">Reference proteome</keyword>
<comment type="subunit">
    <text evidence="7">Homodimer.</text>
</comment>
<evidence type="ECO:0000256" key="2">
    <source>
        <dbReference type="ARBA" id="ARBA00022630"/>
    </source>
</evidence>
<keyword evidence="8" id="KW-0521">NADP</keyword>
<evidence type="ECO:0000256" key="3">
    <source>
        <dbReference type="ARBA" id="ARBA00022827"/>
    </source>
</evidence>
<dbReference type="AlphaFoldDB" id="A0A239LCR7"/>
<evidence type="ECO:0000256" key="5">
    <source>
        <dbReference type="ARBA" id="ARBA00023157"/>
    </source>
</evidence>
<sequence>MNPLTDTPLDAAATIETRDLVILGSGCSGLTAAIYAGRSNLKPLVLEGHEPGGQLSITTLVENFPGWPEGIQGPELIENMKKQATRFGAELRMAHLTGADFSSRPIKLMVGKDIIHTRTLIIASGASARWLNLPSEQALIGHGVSSCATCDGFFFSGHEIAVIGGGDSAMEEALFLTRFATKVTLINRSENFRASKIMLDRAIAHPNIEFLPNTTVEEVIGVEEKEVKGLRVKNRTTGVETILKVSAMFLGIGHEPNAKAFKGIIDLDEDGYIVAKDDVYTTLNGQVVPGVFACGDIKDRRYRQAITAAGSGCMAALEVEKYLEEHGR</sequence>
<comment type="catalytic activity">
    <reaction evidence="7">
        <text>[thioredoxin]-dithiol + NADP(+) = [thioredoxin]-disulfide + NADPH + H(+)</text>
        <dbReference type="Rhea" id="RHEA:20345"/>
        <dbReference type="Rhea" id="RHEA-COMP:10698"/>
        <dbReference type="Rhea" id="RHEA-COMP:10700"/>
        <dbReference type="ChEBI" id="CHEBI:15378"/>
        <dbReference type="ChEBI" id="CHEBI:29950"/>
        <dbReference type="ChEBI" id="CHEBI:50058"/>
        <dbReference type="ChEBI" id="CHEBI:57783"/>
        <dbReference type="ChEBI" id="CHEBI:58349"/>
        <dbReference type="EC" id="1.8.1.9"/>
    </reaction>
</comment>
<dbReference type="RefSeq" id="WP_089409552.1">
    <property type="nucleotide sequence ID" value="NZ_FZOU01000006.1"/>
</dbReference>
<name>A0A239LCR7_9BACT</name>
<accession>A0A239LCR7</accession>
<evidence type="ECO:0000256" key="7">
    <source>
        <dbReference type="RuleBase" id="RU003880"/>
    </source>
</evidence>
<dbReference type="SUPFAM" id="SSF51905">
    <property type="entry name" value="FAD/NAD(P)-binding domain"/>
    <property type="match status" value="1"/>
</dbReference>
<dbReference type="EC" id="1.8.1.9" evidence="7"/>
<evidence type="ECO:0000259" key="9">
    <source>
        <dbReference type="Pfam" id="PF07992"/>
    </source>
</evidence>
<keyword evidence="2 7" id="KW-0285">Flavoprotein</keyword>
<dbReference type="InterPro" id="IPR036188">
    <property type="entry name" value="FAD/NAD-bd_sf"/>
</dbReference>
<gene>
    <name evidence="10" type="ORF">SAMN05421770_106239</name>
</gene>
<dbReference type="Gene3D" id="3.50.50.60">
    <property type="entry name" value="FAD/NAD(P)-binding domain"/>
    <property type="match status" value="2"/>
</dbReference>
<dbReference type="GO" id="GO:0019430">
    <property type="term" value="P:removal of superoxide radicals"/>
    <property type="evidence" value="ECO:0007669"/>
    <property type="project" value="UniProtKB-UniRule"/>
</dbReference>
<comment type="similarity">
    <text evidence="1 7">Belongs to the class-II pyridine nucleotide-disulfide oxidoreductase family.</text>
</comment>
<dbReference type="Pfam" id="PF07992">
    <property type="entry name" value="Pyr_redox_2"/>
    <property type="match status" value="1"/>
</dbReference>
<keyword evidence="6 7" id="KW-0676">Redox-active center</keyword>
<dbReference type="InterPro" id="IPR005982">
    <property type="entry name" value="Thioredox_Rdtase"/>
</dbReference>
<dbReference type="Proteomes" id="UP000198356">
    <property type="component" value="Unassembled WGS sequence"/>
</dbReference>
<evidence type="ECO:0000313" key="11">
    <source>
        <dbReference type="Proteomes" id="UP000198356"/>
    </source>
</evidence>
<dbReference type="PRINTS" id="PR00469">
    <property type="entry name" value="PNDRDTASEII"/>
</dbReference>
<dbReference type="InterPro" id="IPR008255">
    <property type="entry name" value="Pyr_nucl-diS_OxRdtase_2_AS"/>
</dbReference>
<reference evidence="10 11" key="1">
    <citation type="submission" date="2017-06" db="EMBL/GenBank/DDBJ databases">
        <authorList>
            <person name="Kim H.J."/>
            <person name="Triplett B.A."/>
        </authorList>
    </citation>
    <scope>NUCLEOTIDE SEQUENCE [LARGE SCALE GENOMIC DNA]</scope>
    <source>
        <strain evidence="10 11">DSM 18704</strain>
    </source>
</reference>
<keyword evidence="4 7" id="KW-0560">Oxidoreductase</keyword>
<comment type="cofactor">
    <cofactor evidence="8">
        <name>FAD</name>
        <dbReference type="ChEBI" id="CHEBI:57692"/>
    </cofactor>
    <text evidence="8">Binds 1 FAD per subunit.</text>
</comment>